<dbReference type="EMBL" id="BRXE01000075">
    <property type="protein sequence ID" value="GLB85197.1"/>
    <property type="molecule type" value="Genomic_DNA"/>
</dbReference>
<protein>
    <submittedName>
        <fullName evidence="3">Muconolactone isomerase</fullName>
    </submittedName>
</protein>
<sequence length="207" mass="22608">MPHEAMTEFLVTTTVHVPDGTAPQQVAELRARQAATAHRLATDGHLLRLWRPPGQWRTIALCCAEGEDQLERLLSAMPLRIWGTDEITALGVQPDDPAVTGVVGRPGKGPEFLVTTTVTVPSDTPASAVEHEYARAPGRARELAERGHLVRQWALPVGPDGPRTLGLWRARDPGELMAILESLPLSGWMTIETTPLSPHPDDPIRLR</sequence>
<dbReference type="Gene3D" id="3.30.70.1060">
    <property type="entry name" value="Dimeric alpha+beta barrel"/>
    <property type="match status" value="2"/>
</dbReference>
<feature type="domain" description="Muconolactone isomerase" evidence="1">
    <location>
        <begin position="111"/>
        <end position="202"/>
    </location>
</feature>
<accession>A0A9P3QD33</accession>
<dbReference type="InterPro" id="IPR011008">
    <property type="entry name" value="Dimeric_a/b-barrel"/>
</dbReference>
<dbReference type="AlphaFoldDB" id="A0A9P3QD33"/>
<evidence type="ECO:0000259" key="1">
    <source>
        <dbReference type="Pfam" id="PF02426"/>
    </source>
</evidence>
<evidence type="ECO:0000313" key="3">
    <source>
        <dbReference type="EMBL" id="GLD33008.1"/>
    </source>
</evidence>
<evidence type="ECO:0000313" key="4">
    <source>
        <dbReference type="Proteomes" id="UP001064782"/>
    </source>
</evidence>
<organism evidence="3 4">
    <name type="scientific">Mycobacterium kiyosense</name>
    <dbReference type="NCBI Taxonomy" id="2871094"/>
    <lineage>
        <taxon>Bacteria</taxon>
        <taxon>Bacillati</taxon>
        <taxon>Actinomycetota</taxon>
        <taxon>Actinomycetes</taxon>
        <taxon>Mycobacteriales</taxon>
        <taxon>Mycobacteriaceae</taxon>
        <taxon>Mycobacterium</taxon>
    </lineage>
</organism>
<dbReference type="Pfam" id="PF02426">
    <property type="entry name" value="MIase"/>
    <property type="match status" value="2"/>
</dbReference>
<gene>
    <name evidence="3" type="ORF">Mkiyose1413_48910</name>
    <name evidence="2" type="ORF">SRL2020028_44530</name>
</gene>
<keyword evidence="3" id="KW-0413">Isomerase</keyword>
<dbReference type="SUPFAM" id="SSF54909">
    <property type="entry name" value="Dimeric alpha+beta barrel"/>
    <property type="match status" value="2"/>
</dbReference>
<keyword evidence="4" id="KW-1185">Reference proteome</keyword>
<dbReference type="InterPro" id="IPR026029">
    <property type="entry name" value="MLI_dom"/>
</dbReference>
<proteinExistence type="predicted"/>
<reference evidence="3" key="1">
    <citation type="submission" date="2022-08" db="EMBL/GenBank/DDBJ databases">
        <title>Mycobacterium kiyosense sp. nov., scotochromogenic slow-glowing species isolated from respiratory specimens.</title>
        <authorList>
            <person name="Fukano H."/>
            <person name="Kazumi Y."/>
            <person name="Sakagami N."/>
            <person name="Ato M."/>
            <person name="Mitarai S."/>
            <person name="Hoshino Y."/>
        </authorList>
    </citation>
    <scope>NUCLEOTIDE SEQUENCE</scope>
    <source>
        <strain evidence="3">1413</strain>
        <strain evidence="2">SRL2020-028</strain>
    </source>
</reference>
<evidence type="ECO:0000313" key="2">
    <source>
        <dbReference type="EMBL" id="GLB85197.1"/>
    </source>
</evidence>
<dbReference type="GO" id="GO:0016853">
    <property type="term" value="F:isomerase activity"/>
    <property type="evidence" value="ECO:0007669"/>
    <property type="project" value="UniProtKB-KW"/>
</dbReference>
<feature type="domain" description="Muconolactone isomerase" evidence="1">
    <location>
        <begin position="8"/>
        <end position="95"/>
    </location>
</feature>
<comment type="caution">
    <text evidence="3">The sequence shown here is derived from an EMBL/GenBank/DDBJ whole genome shotgun (WGS) entry which is preliminary data.</text>
</comment>
<dbReference type="Proteomes" id="UP001165663">
    <property type="component" value="Unassembled WGS sequence"/>
</dbReference>
<dbReference type="Proteomes" id="UP001064782">
    <property type="component" value="Unassembled WGS sequence"/>
</dbReference>
<name>A0A9P3QD33_9MYCO</name>
<dbReference type="EMBL" id="BRZI01000062">
    <property type="protein sequence ID" value="GLD33008.1"/>
    <property type="molecule type" value="Genomic_DNA"/>
</dbReference>